<dbReference type="EMBL" id="KB007845">
    <property type="protein sequence ID" value="ELR23825.1"/>
    <property type="molecule type" value="Genomic_DNA"/>
</dbReference>
<dbReference type="SUPFAM" id="SSF51126">
    <property type="entry name" value="Pectin lyase-like"/>
    <property type="match status" value="1"/>
</dbReference>
<organism evidence="1 2">
    <name type="scientific">Acanthamoeba castellanii (strain ATCC 30010 / Neff)</name>
    <dbReference type="NCBI Taxonomy" id="1257118"/>
    <lineage>
        <taxon>Eukaryota</taxon>
        <taxon>Amoebozoa</taxon>
        <taxon>Discosea</taxon>
        <taxon>Longamoebia</taxon>
        <taxon>Centramoebida</taxon>
        <taxon>Acanthamoebidae</taxon>
        <taxon>Acanthamoeba</taxon>
    </lineage>
</organism>
<reference evidence="1 2" key="1">
    <citation type="journal article" date="2013" name="Genome Biol.">
        <title>Genome of Acanthamoeba castellanii highlights extensive lateral gene transfer and early evolution of tyrosine kinase signaling.</title>
        <authorList>
            <person name="Clarke M."/>
            <person name="Lohan A.J."/>
            <person name="Liu B."/>
            <person name="Lagkouvardos I."/>
            <person name="Roy S."/>
            <person name="Zafar N."/>
            <person name="Bertelli C."/>
            <person name="Schilde C."/>
            <person name="Kianianmomeni A."/>
            <person name="Burglin T.R."/>
            <person name="Frech C."/>
            <person name="Turcotte B."/>
            <person name="Kopec K.O."/>
            <person name="Synnott J.M."/>
            <person name="Choo C."/>
            <person name="Paponov I."/>
            <person name="Finkler A."/>
            <person name="Soon Heng Tan C."/>
            <person name="Hutchins A.P."/>
            <person name="Weinmeier T."/>
            <person name="Rattei T."/>
            <person name="Chu J.S."/>
            <person name="Gimenez G."/>
            <person name="Irimia M."/>
            <person name="Rigden D.J."/>
            <person name="Fitzpatrick D.A."/>
            <person name="Lorenzo-Morales J."/>
            <person name="Bateman A."/>
            <person name="Chiu C.H."/>
            <person name="Tang P."/>
            <person name="Hegemann P."/>
            <person name="Fromm H."/>
            <person name="Raoult D."/>
            <person name="Greub G."/>
            <person name="Miranda-Saavedra D."/>
            <person name="Chen N."/>
            <person name="Nash P."/>
            <person name="Ginger M.L."/>
            <person name="Horn M."/>
            <person name="Schaap P."/>
            <person name="Caler L."/>
            <person name="Loftus B."/>
        </authorList>
    </citation>
    <scope>NUCLEOTIDE SEQUENCE [LARGE SCALE GENOMIC DNA]</scope>
    <source>
        <strain evidence="1 2">Neff</strain>
    </source>
</reference>
<proteinExistence type="predicted"/>
<dbReference type="AlphaFoldDB" id="L8HF76"/>
<gene>
    <name evidence="1" type="ORF">ACA1_335220</name>
</gene>
<accession>L8HF76</accession>
<evidence type="ECO:0000313" key="1">
    <source>
        <dbReference type="EMBL" id="ELR23825.1"/>
    </source>
</evidence>
<name>L8HF76_ACACF</name>
<dbReference type="GeneID" id="14924825"/>
<dbReference type="RefSeq" id="XP_004353353.1">
    <property type="nucleotide sequence ID" value="XM_004353301.1"/>
</dbReference>
<evidence type="ECO:0000313" key="2">
    <source>
        <dbReference type="Proteomes" id="UP000011083"/>
    </source>
</evidence>
<dbReference type="InterPro" id="IPR011050">
    <property type="entry name" value="Pectin_lyase_fold/virulence"/>
</dbReference>
<keyword evidence="2" id="KW-1185">Reference proteome</keyword>
<dbReference type="Proteomes" id="UP000011083">
    <property type="component" value="Unassembled WGS sequence"/>
</dbReference>
<dbReference type="VEuPathDB" id="AmoebaDB:ACA1_335220"/>
<sequence length="179" mass="18486">MMVNFALSGRRHCDYVSTGAALAAARDHSVVDVEAGRYFESTVRVRANNVTLRAVGGEVVLDLAGIEVGAGGVLQQQGKLQVSVRAFLADGVRLASGASWLQLGSATISAGQAGHDRDFSLNNGVLVEANASWHQTGPLTVLAHGSIGVFLSLGGRWEQSGPASLTIVGQGDSQSRGTS</sequence>
<protein>
    <submittedName>
        <fullName evidence="1">Uncharacterized protein</fullName>
    </submittedName>
</protein>
<dbReference type="KEGG" id="acan:ACA1_335220"/>